<reference evidence="14 15" key="1">
    <citation type="submission" date="2019-08" db="EMBL/GenBank/DDBJ databases">
        <title>Deep-cultivation of Planctomycetes and their phenomic and genomic characterization uncovers novel biology.</title>
        <authorList>
            <person name="Wiegand S."/>
            <person name="Jogler M."/>
            <person name="Boedeker C."/>
            <person name="Pinto D."/>
            <person name="Vollmers J."/>
            <person name="Rivas-Marin E."/>
            <person name="Kohn T."/>
            <person name="Peeters S.H."/>
            <person name="Heuer A."/>
            <person name="Rast P."/>
            <person name="Oberbeckmann S."/>
            <person name="Bunk B."/>
            <person name="Jeske O."/>
            <person name="Meyerdierks A."/>
            <person name="Storesund J.E."/>
            <person name="Kallscheuer N."/>
            <person name="Luecker S."/>
            <person name="Lage O.M."/>
            <person name="Pohl T."/>
            <person name="Merkel B.J."/>
            <person name="Hornburger P."/>
            <person name="Mueller R.-W."/>
            <person name="Bruemmer F."/>
            <person name="Labrenz M."/>
            <person name="Spormann A.M."/>
            <person name="Op den Camp H."/>
            <person name="Overmann J."/>
            <person name="Amann R."/>
            <person name="Jetten M.S.M."/>
            <person name="Mascher T."/>
            <person name="Medema M.H."/>
            <person name="Devos D.P."/>
            <person name="Kaster A.-K."/>
            <person name="Ovreas L."/>
            <person name="Rohde M."/>
            <person name="Galperin M.Y."/>
            <person name="Jogler C."/>
        </authorList>
    </citation>
    <scope>NUCLEOTIDE SEQUENCE [LARGE SCALE GENOMIC DNA]</scope>
    <source>
        <strain evidence="14 15">FC18</strain>
    </source>
</reference>
<evidence type="ECO:0000256" key="10">
    <source>
        <dbReference type="RuleBase" id="RU003691"/>
    </source>
</evidence>
<feature type="binding site" evidence="8">
    <location>
        <position position="173"/>
    </location>
    <ligand>
        <name>FAD</name>
        <dbReference type="ChEBI" id="CHEBI:57692"/>
    </ligand>
</feature>
<dbReference type="SUPFAM" id="SSF55424">
    <property type="entry name" value="FAD/NAD-linked reductases, dimerisation (C-terminal) domain"/>
    <property type="match status" value="1"/>
</dbReference>
<dbReference type="GO" id="GO:0003955">
    <property type="term" value="F:NAD(P)H dehydrogenase (quinone) activity"/>
    <property type="evidence" value="ECO:0007669"/>
    <property type="project" value="TreeGrafter"/>
</dbReference>
<evidence type="ECO:0000256" key="2">
    <source>
        <dbReference type="ARBA" id="ARBA00022630"/>
    </source>
</evidence>
<dbReference type="PROSITE" id="PS00076">
    <property type="entry name" value="PYRIDINE_REDOX_1"/>
    <property type="match status" value="1"/>
</dbReference>
<keyword evidence="8" id="KW-0547">Nucleotide-binding</keyword>
<dbReference type="PRINTS" id="PR00368">
    <property type="entry name" value="FADPNR"/>
</dbReference>
<feature type="binding site" evidence="8">
    <location>
        <position position="370"/>
    </location>
    <ligand>
        <name>FAD</name>
        <dbReference type="ChEBI" id="CHEBI:57692"/>
    </ligand>
</feature>
<evidence type="ECO:0000256" key="5">
    <source>
        <dbReference type="ARBA" id="ARBA00023002"/>
    </source>
</evidence>
<evidence type="ECO:0000256" key="11">
    <source>
        <dbReference type="SAM" id="MobiDB-lite"/>
    </source>
</evidence>
<keyword evidence="8" id="KW-0520">NAD</keyword>
<feature type="domain" description="Pyridine nucleotide-disulphide oxidoreductase dimerisation" evidence="12">
    <location>
        <begin position="409"/>
        <end position="516"/>
    </location>
</feature>
<evidence type="ECO:0000256" key="4">
    <source>
        <dbReference type="ARBA" id="ARBA00022857"/>
    </source>
</evidence>
<dbReference type="EC" id="1.16.1.1" evidence="14"/>
<dbReference type="Pfam" id="PF07992">
    <property type="entry name" value="Pyr_redox_2"/>
    <property type="match status" value="1"/>
</dbReference>
<evidence type="ECO:0000256" key="8">
    <source>
        <dbReference type="PIRSR" id="PIRSR000350-3"/>
    </source>
</evidence>
<accession>A0A5B9P8T3</accession>
<proteinExistence type="inferred from homology"/>
<gene>
    <name evidence="14" type="primary">merA</name>
    <name evidence="14" type="ORF">MFFC18_14830</name>
</gene>
<dbReference type="KEGG" id="mff:MFFC18_14830"/>
<keyword evidence="15" id="KW-1185">Reference proteome</keyword>
<evidence type="ECO:0000256" key="6">
    <source>
        <dbReference type="ARBA" id="ARBA00023157"/>
    </source>
</evidence>
<dbReference type="Proteomes" id="UP000322214">
    <property type="component" value="Chromosome"/>
</dbReference>
<dbReference type="FunFam" id="3.30.390.30:FF:000001">
    <property type="entry name" value="Dihydrolipoyl dehydrogenase"/>
    <property type="match status" value="1"/>
</dbReference>
<dbReference type="PIRSF" id="PIRSF000350">
    <property type="entry name" value="Mercury_reductase_MerA"/>
    <property type="match status" value="1"/>
</dbReference>
<evidence type="ECO:0000256" key="1">
    <source>
        <dbReference type="ARBA" id="ARBA00007532"/>
    </source>
</evidence>
<dbReference type="InterPro" id="IPR023753">
    <property type="entry name" value="FAD/NAD-binding_dom"/>
</dbReference>
<name>A0A5B9P8T3_9BACT</name>
<keyword evidence="2 10" id="KW-0285">Flavoprotein</keyword>
<feature type="domain" description="FAD/NAD(P)-binding" evidence="13">
    <location>
        <begin position="62"/>
        <end position="384"/>
    </location>
</feature>
<evidence type="ECO:0000256" key="9">
    <source>
        <dbReference type="PIRSR" id="PIRSR000350-4"/>
    </source>
</evidence>
<feature type="binding site" evidence="8">
    <location>
        <begin position="239"/>
        <end position="246"/>
    </location>
    <ligand>
        <name>NAD(+)</name>
        <dbReference type="ChEBI" id="CHEBI:57540"/>
    </ligand>
</feature>
<dbReference type="PANTHER" id="PTHR43014:SF2">
    <property type="entry name" value="MERCURIC REDUCTASE"/>
    <property type="match status" value="1"/>
</dbReference>
<keyword evidence="3 8" id="KW-0274">FAD</keyword>
<dbReference type="PANTHER" id="PTHR43014">
    <property type="entry name" value="MERCURIC REDUCTASE"/>
    <property type="match status" value="1"/>
</dbReference>
<organism evidence="14 15">
    <name type="scientific">Mariniblastus fucicola</name>
    <dbReference type="NCBI Taxonomy" id="980251"/>
    <lineage>
        <taxon>Bacteria</taxon>
        <taxon>Pseudomonadati</taxon>
        <taxon>Planctomycetota</taxon>
        <taxon>Planctomycetia</taxon>
        <taxon>Pirellulales</taxon>
        <taxon>Pirellulaceae</taxon>
        <taxon>Mariniblastus</taxon>
    </lineage>
</organism>
<dbReference type="PRINTS" id="PR00411">
    <property type="entry name" value="PNDRDTASEI"/>
</dbReference>
<comment type="similarity">
    <text evidence="1 10">Belongs to the class-I pyridine nucleotide-disulfide oxidoreductase family.</text>
</comment>
<dbReference type="GO" id="GO:0016152">
    <property type="term" value="F:mercury (II) reductase (NADP+) activity"/>
    <property type="evidence" value="ECO:0007669"/>
    <property type="project" value="UniProtKB-EC"/>
</dbReference>
<evidence type="ECO:0000256" key="3">
    <source>
        <dbReference type="ARBA" id="ARBA00022827"/>
    </source>
</evidence>
<dbReference type="STRING" id="980251.GCA_001642875_00456"/>
<dbReference type="SUPFAM" id="SSF51905">
    <property type="entry name" value="FAD/NAD(P)-binding domain"/>
    <property type="match status" value="1"/>
</dbReference>
<evidence type="ECO:0000313" key="14">
    <source>
        <dbReference type="EMBL" id="QEG21625.1"/>
    </source>
</evidence>
<dbReference type="Gene3D" id="3.50.50.60">
    <property type="entry name" value="FAD/NAD(P)-binding domain"/>
    <property type="match status" value="2"/>
</dbReference>
<keyword evidence="5 10" id="KW-0560">Oxidoreductase</keyword>
<feature type="disulfide bond" description="Redox-active" evidence="9">
    <location>
        <begin position="99"/>
        <end position="104"/>
    </location>
</feature>
<keyword evidence="7 10" id="KW-0676">Redox-active center</keyword>
<evidence type="ECO:0000259" key="13">
    <source>
        <dbReference type="Pfam" id="PF07992"/>
    </source>
</evidence>
<feature type="binding site" evidence="8">
    <location>
        <position position="330"/>
    </location>
    <ligand>
        <name>NAD(+)</name>
        <dbReference type="ChEBI" id="CHEBI:57540"/>
    </ligand>
</feature>
<feature type="region of interest" description="Disordered" evidence="11">
    <location>
        <begin position="1"/>
        <end position="23"/>
    </location>
</feature>
<dbReference type="InterPro" id="IPR012999">
    <property type="entry name" value="Pyr_OxRdtase_I_AS"/>
</dbReference>
<keyword evidence="6" id="KW-1015">Disulfide bond</keyword>
<comment type="cofactor">
    <cofactor evidence="8">
        <name>FAD</name>
        <dbReference type="ChEBI" id="CHEBI:57692"/>
    </cofactor>
    <text evidence="8">Binds 1 FAD per subunit.</text>
</comment>
<feature type="binding site" evidence="8">
    <location>
        <position position="262"/>
    </location>
    <ligand>
        <name>NAD(+)</name>
        <dbReference type="ChEBI" id="CHEBI:57540"/>
    </ligand>
</feature>
<protein>
    <submittedName>
        <fullName evidence="14">Mercuric reductase</fullName>
        <ecNumber evidence="14">1.16.1.1</ecNumber>
    </submittedName>
</protein>
<evidence type="ECO:0000313" key="15">
    <source>
        <dbReference type="Proteomes" id="UP000322214"/>
    </source>
</evidence>
<dbReference type="InterPro" id="IPR036188">
    <property type="entry name" value="FAD/NAD-bd_sf"/>
</dbReference>
<dbReference type="Gene3D" id="3.30.390.30">
    <property type="match status" value="1"/>
</dbReference>
<dbReference type="GO" id="GO:0016668">
    <property type="term" value="F:oxidoreductase activity, acting on a sulfur group of donors, NAD(P) as acceptor"/>
    <property type="evidence" value="ECO:0007669"/>
    <property type="project" value="InterPro"/>
</dbReference>
<dbReference type="InterPro" id="IPR016156">
    <property type="entry name" value="FAD/NAD-linked_Rdtase_dimer_sf"/>
</dbReference>
<dbReference type="NCBIfam" id="NF004991">
    <property type="entry name" value="PRK06370.1-3"/>
    <property type="match status" value="1"/>
</dbReference>
<dbReference type="GO" id="GO:0050660">
    <property type="term" value="F:flavin adenine dinucleotide binding"/>
    <property type="evidence" value="ECO:0007669"/>
    <property type="project" value="TreeGrafter"/>
</dbReference>
<evidence type="ECO:0000256" key="7">
    <source>
        <dbReference type="ARBA" id="ARBA00023284"/>
    </source>
</evidence>
<sequence length="544" mass="58417">MKTATPQTNNPPATGFANRNRNEKTMNESTIIQLQPHDEHNRELESNVHPPEWQNPTPADNYHLVVIGAGTAGLVTAAGAAGLGARVALIERELMGGDCLNVGCVPSKGLIGAARVAATVRDAAPFGVNVPEGSAVDFGKAMERMREKRAGISHVDSAQRFKDLGVDVFLGQGKFTDDNTVTVTRKDGSVSQLKFKKGVIATGARAAAPPIKGLDSVDYLTNENLFSLTELPKRFGIVGSGPIGAEMAQSFARFGSEVFLFERGDHILTREDDEAAAVVQNQFEKDGVNLMLNSKDMELAPAADGKISVKVTQNGTQSETVVDQLLVAVGRAPNTDGLNLEGVNVDFDKKGIQVNDNLQTTNPRIYAAGDICSKYQFTHAADFQARIVIQNALFAVGPFGKKKSSDLIIPWATYTSPEIAHVGMYPKDAKEAGIEIDTYTQQLEHVDRAILEGNDEGFVKVHTKKGTDKIVGATIVAENAGDLISEITVAMQNKIGLAGIGSTIHPYPTQADAIRKLGDQFNKTKLTPFSEKMLGLLRRLNVGK</sequence>
<keyword evidence="4" id="KW-0521">NADP</keyword>
<dbReference type="AlphaFoldDB" id="A0A5B9P8T3"/>
<dbReference type="InterPro" id="IPR001100">
    <property type="entry name" value="Pyr_nuc-diS_OxRdtase"/>
</dbReference>
<feature type="compositionally biased region" description="Low complexity" evidence="11">
    <location>
        <begin position="1"/>
        <end position="14"/>
    </location>
</feature>
<dbReference type="InterPro" id="IPR004099">
    <property type="entry name" value="Pyr_nucl-diS_OxRdtase_dimer"/>
</dbReference>
<dbReference type="EMBL" id="CP042912">
    <property type="protein sequence ID" value="QEG21625.1"/>
    <property type="molecule type" value="Genomic_DNA"/>
</dbReference>
<evidence type="ECO:0000259" key="12">
    <source>
        <dbReference type="Pfam" id="PF02852"/>
    </source>
</evidence>
<feature type="binding site" evidence="8">
    <location>
        <position position="108"/>
    </location>
    <ligand>
        <name>FAD</name>
        <dbReference type="ChEBI" id="CHEBI:57692"/>
    </ligand>
</feature>
<dbReference type="Pfam" id="PF02852">
    <property type="entry name" value="Pyr_redox_dim"/>
    <property type="match status" value="1"/>
</dbReference>